<accession>A0A644Z534</accession>
<dbReference type="AlphaFoldDB" id="A0A644Z534"/>
<proteinExistence type="predicted"/>
<comment type="caution">
    <text evidence="2">The sequence shown here is derived from an EMBL/GenBank/DDBJ whole genome shotgun (WGS) entry which is preliminary data.</text>
</comment>
<keyword evidence="1" id="KW-0812">Transmembrane</keyword>
<evidence type="ECO:0000256" key="1">
    <source>
        <dbReference type="SAM" id="Phobius"/>
    </source>
</evidence>
<gene>
    <name evidence="2" type="ORF">SDC9_82620</name>
</gene>
<reference evidence="2" key="1">
    <citation type="submission" date="2019-08" db="EMBL/GenBank/DDBJ databases">
        <authorList>
            <person name="Kucharzyk K."/>
            <person name="Murdoch R.W."/>
            <person name="Higgins S."/>
            <person name="Loffler F."/>
        </authorList>
    </citation>
    <scope>NUCLEOTIDE SEQUENCE</scope>
</reference>
<feature type="transmembrane region" description="Helical" evidence="1">
    <location>
        <begin position="85"/>
        <end position="104"/>
    </location>
</feature>
<evidence type="ECO:0000313" key="2">
    <source>
        <dbReference type="EMBL" id="MPM36025.1"/>
    </source>
</evidence>
<name>A0A644Z534_9ZZZZ</name>
<feature type="transmembrane region" description="Helical" evidence="1">
    <location>
        <begin position="61"/>
        <end position="79"/>
    </location>
</feature>
<sequence length="105" mass="11673">MLNPLVLNPSIATAAAIINIPKNLKSDFSVEYPALSISSLTFFTFTFSSSYSMSRYCSVKLAFAFSTPSVFKAAFSTLASQEEQVISYTLIFSFFIPIIHLLNFF</sequence>
<organism evidence="2">
    <name type="scientific">bioreactor metagenome</name>
    <dbReference type="NCBI Taxonomy" id="1076179"/>
    <lineage>
        <taxon>unclassified sequences</taxon>
        <taxon>metagenomes</taxon>
        <taxon>ecological metagenomes</taxon>
    </lineage>
</organism>
<keyword evidence="1" id="KW-1133">Transmembrane helix</keyword>
<feature type="transmembrane region" description="Helical" evidence="1">
    <location>
        <begin position="32"/>
        <end position="49"/>
    </location>
</feature>
<dbReference type="EMBL" id="VSSQ01007472">
    <property type="protein sequence ID" value="MPM36025.1"/>
    <property type="molecule type" value="Genomic_DNA"/>
</dbReference>
<protein>
    <submittedName>
        <fullName evidence="2">Uncharacterized protein</fullName>
    </submittedName>
</protein>
<keyword evidence="1" id="KW-0472">Membrane</keyword>